<proteinExistence type="predicted"/>
<feature type="compositionally biased region" description="Gly residues" evidence="1">
    <location>
        <begin position="17"/>
        <end position="44"/>
    </location>
</feature>
<sequence>MYIPLLSDSTQRLYPRKGGGGGGRGGGGHSSSGKGGSGGKGGSSARGSSVPVSGSTAGRKVAASYGSGGTPITTIPYGQPFAGRQSGGGTRNQVFGTYVYGSGYPEITGRGVANRNFPFVFWPISYPQYPYYPPYLYANEYGTPNNSSRPGGAMAQAMFASSSTNTTFHVLADNATVVSLMSSIRANCTLDASSSTVASPYNGSDPADPRPEQAIQYYRASSAVLTLDGYNDTSILSDNTDLPPVPLPTNIDTALLACLNATIAEAVPLFSGADARWIAPGMNLLVSCCWCGMPFCGDVVFRYASIASVQLCFVMYIPFLRLSSDNHLCLSLLSAL</sequence>
<gene>
    <name evidence="2" type="ORF">A0H81_12166</name>
</gene>
<evidence type="ECO:0000256" key="1">
    <source>
        <dbReference type="SAM" id="MobiDB-lite"/>
    </source>
</evidence>
<protein>
    <submittedName>
        <fullName evidence="2">Uncharacterized protein</fullName>
    </submittedName>
</protein>
<evidence type="ECO:0000313" key="2">
    <source>
        <dbReference type="EMBL" id="OBZ67927.1"/>
    </source>
</evidence>
<reference evidence="2 3" key="1">
    <citation type="submission" date="2016-03" db="EMBL/GenBank/DDBJ databases">
        <title>Whole genome sequencing of Grifola frondosa 9006-11.</title>
        <authorList>
            <person name="Min B."/>
            <person name="Park H."/>
            <person name="Kim J.-G."/>
            <person name="Cho H."/>
            <person name="Oh Y.-L."/>
            <person name="Kong W.-S."/>
            <person name="Choi I.-G."/>
        </authorList>
    </citation>
    <scope>NUCLEOTIDE SEQUENCE [LARGE SCALE GENOMIC DNA]</scope>
    <source>
        <strain evidence="2 3">9006-11</strain>
    </source>
</reference>
<dbReference type="EMBL" id="LUGG01000023">
    <property type="protein sequence ID" value="OBZ67927.1"/>
    <property type="molecule type" value="Genomic_DNA"/>
</dbReference>
<dbReference type="AlphaFoldDB" id="A0A1C7LV55"/>
<dbReference type="STRING" id="5627.A0A1C7LV55"/>
<evidence type="ECO:0000313" key="3">
    <source>
        <dbReference type="Proteomes" id="UP000092993"/>
    </source>
</evidence>
<name>A0A1C7LV55_GRIFR</name>
<comment type="caution">
    <text evidence="2">The sequence shown here is derived from an EMBL/GenBank/DDBJ whole genome shotgun (WGS) entry which is preliminary data.</text>
</comment>
<dbReference type="Proteomes" id="UP000092993">
    <property type="component" value="Unassembled WGS sequence"/>
</dbReference>
<dbReference type="OMA" id="SQHLYPR"/>
<organism evidence="2 3">
    <name type="scientific">Grifola frondosa</name>
    <name type="common">Maitake</name>
    <name type="synonym">Polyporus frondosus</name>
    <dbReference type="NCBI Taxonomy" id="5627"/>
    <lineage>
        <taxon>Eukaryota</taxon>
        <taxon>Fungi</taxon>
        <taxon>Dikarya</taxon>
        <taxon>Basidiomycota</taxon>
        <taxon>Agaricomycotina</taxon>
        <taxon>Agaricomycetes</taxon>
        <taxon>Polyporales</taxon>
        <taxon>Grifolaceae</taxon>
        <taxon>Grifola</taxon>
    </lineage>
</organism>
<keyword evidence="3" id="KW-1185">Reference proteome</keyword>
<dbReference type="OrthoDB" id="3365917at2759"/>
<accession>A0A1C7LV55</accession>
<feature type="region of interest" description="Disordered" evidence="1">
    <location>
        <begin position="1"/>
        <end position="60"/>
    </location>
</feature>